<keyword evidence="5 6" id="KW-0472">Membrane</keyword>
<dbReference type="PANTHER" id="PTHR30213">
    <property type="entry name" value="INNER MEMBRANE PROTEIN YHJD"/>
    <property type="match status" value="1"/>
</dbReference>
<evidence type="ECO:0000256" key="4">
    <source>
        <dbReference type="ARBA" id="ARBA00022989"/>
    </source>
</evidence>
<evidence type="ECO:0000256" key="6">
    <source>
        <dbReference type="SAM" id="Phobius"/>
    </source>
</evidence>
<evidence type="ECO:0000256" key="2">
    <source>
        <dbReference type="ARBA" id="ARBA00022475"/>
    </source>
</evidence>
<keyword evidence="4 6" id="KW-1133">Transmembrane helix</keyword>
<dbReference type="InterPro" id="IPR017039">
    <property type="entry name" value="Virul_fac_BrkB"/>
</dbReference>
<dbReference type="Proteomes" id="UP001163328">
    <property type="component" value="Chromosome"/>
</dbReference>
<dbReference type="EMBL" id="CP081495">
    <property type="protein sequence ID" value="UYW02334.1"/>
    <property type="molecule type" value="Genomic_DNA"/>
</dbReference>
<evidence type="ECO:0000313" key="7">
    <source>
        <dbReference type="EMBL" id="UYW02334.1"/>
    </source>
</evidence>
<keyword evidence="2" id="KW-1003">Cell membrane</keyword>
<name>A0ABY6M3J7_9FLAO</name>
<dbReference type="NCBIfam" id="TIGR00765">
    <property type="entry name" value="yihY_not_rbn"/>
    <property type="match status" value="1"/>
</dbReference>
<feature type="transmembrane region" description="Helical" evidence="6">
    <location>
        <begin position="187"/>
        <end position="213"/>
    </location>
</feature>
<evidence type="ECO:0000256" key="3">
    <source>
        <dbReference type="ARBA" id="ARBA00022692"/>
    </source>
</evidence>
<evidence type="ECO:0000313" key="8">
    <source>
        <dbReference type="Proteomes" id="UP001163328"/>
    </source>
</evidence>
<organism evidence="7 8">
    <name type="scientific">Flavobacterium agricola</name>
    <dbReference type="NCBI Taxonomy" id="2870839"/>
    <lineage>
        <taxon>Bacteria</taxon>
        <taxon>Pseudomonadati</taxon>
        <taxon>Bacteroidota</taxon>
        <taxon>Flavobacteriia</taxon>
        <taxon>Flavobacteriales</taxon>
        <taxon>Flavobacteriaceae</taxon>
        <taxon>Flavobacterium</taxon>
    </lineage>
</organism>
<evidence type="ECO:0000256" key="5">
    <source>
        <dbReference type="ARBA" id="ARBA00023136"/>
    </source>
</evidence>
<feature type="transmembrane region" description="Helical" evidence="6">
    <location>
        <begin position="225"/>
        <end position="245"/>
    </location>
</feature>
<accession>A0ABY6M3J7</accession>
<protein>
    <submittedName>
        <fullName evidence="7">YihY/virulence factor BrkB family protein</fullName>
    </submittedName>
</protein>
<feature type="transmembrane region" description="Helical" evidence="6">
    <location>
        <begin position="143"/>
        <end position="167"/>
    </location>
</feature>
<feature type="transmembrane region" description="Helical" evidence="6">
    <location>
        <begin position="39"/>
        <end position="62"/>
    </location>
</feature>
<dbReference type="RefSeq" id="WP_264434880.1">
    <property type="nucleotide sequence ID" value="NZ_CP081495.1"/>
</dbReference>
<feature type="transmembrane region" description="Helical" evidence="6">
    <location>
        <begin position="251"/>
        <end position="277"/>
    </location>
</feature>
<dbReference type="PIRSF" id="PIRSF035875">
    <property type="entry name" value="RNase_BN"/>
    <property type="match status" value="1"/>
</dbReference>
<evidence type="ECO:0000256" key="1">
    <source>
        <dbReference type="ARBA" id="ARBA00004651"/>
    </source>
</evidence>
<proteinExistence type="predicted"/>
<keyword evidence="8" id="KW-1185">Reference proteome</keyword>
<reference evidence="7" key="1">
    <citation type="submission" date="2021-08" db="EMBL/GenBank/DDBJ databases">
        <title>Flavobacterium sp. strain CC-SYL302.</title>
        <authorList>
            <person name="Lin S.-Y."/>
            <person name="Lee T.-H."/>
            <person name="Young C.-C."/>
        </authorList>
    </citation>
    <scope>NUCLEOTIDE SEQUENCE</scope>
    <source>
        <strain evidence="7">CC-SYL302</strain>
    </source>
</reference>
<dbReference type="Pfam" id="PF03631">
    <property type="entry name" value="Virul_fac_BrkB"/>
    <property type="match status" value="1"/>
</dbReference>
<gene>
    <name evidence="7" type="ORF">K5I29_05395</name>
</gene>
<comment type="subcellular location">
    <subcellularLocation>
        <location evidence="1">Cell membrane</location>
        <topology evidence="1">Multi-pass membrane protein</topology>
    </subcellularLocation>
</comment>
<feature type="transmembrane region" description="Helical" evidence="6">
    <location>
        <begin position="102"/>
        <end position="122"/>
    </location>
</feature>
<dbReference type="PANTHER" id="PTHR30213:SF1">
    <property type="entry name" value="INNER MEMBRANE PROTEIN YHJD"/>
    <property type="match status" value="1"/>
</dbReference>
<sequence>MKFTNFIIQFLKEHPVVRLLNNSVQSFLNDNALKFSAALSYYTVFAIAPLSIIIIAVCGYFYGETEVRSELFAQISALVGQNSAQQIETAMQNINIDGENKIAAIVGGVTLLFGASGVFAEIQSSINYIWGFQAKPTKGILRFVINRLLSFSMIVSLGFILLVTLILNSALDFIYNNFFKDLFDFSVYLMLILNNVVILLVVAILFAVIYKVLPGGHIRWKDASVGACFTAVLFMLGKYGIGFYLGNTNIATAYGAAGSVMLILVWVYYSAMILYFGAEFTKEYCKMYGVKIKPDKLSSPIIKYYEVPKPIAEQLINDIKSIHHK</sequence>
<keyword evidence="3 6" id="KW-0812">Transmembrane</keyword>